<feature type="non-terminal residue" evidence="1">
    <location>
        <position position="245"/>
    </location>
</feature>
<evidence type="ECO:0000313" key="2">
    <source>
        <dbReference type="Proteomes" id="UP001159427"/>
    </source>
</evidence>
<reference evidence="1 2" key="1">
    <citation type="submission" date="2022-05" db="EMBL/GenBank/DDBJ databases">
        <authorList>
            <consortium name="Genoscope - CEA"/>
            <person name="William W."/>
        </authorList>
    </citation>
    <scope>NUCLEOTIDE SEQUENCE [LARGE SCALE GENOMIC DNA]</scope>
</reference>
<gene>
    <name evidence="1" type="ORF">PEVE_00035311</name>
</gene>
<proteinExistence type="predicted"/>
<accession>A0ABN8T289</accession>
<protein>
    <recommendedName>
        <fullName evidence="3">ATP-dependent DNA helicase PIF1</fullName>
    </recommendedName>
</protein>
<dbReference type="Gene3D" id="3.90.70.120">
    <property type="match status" value="1"/>
</dbReference>
<dbReference type="SUPFAM" id="SSF54001">
    <property type="entry name" value="Cysteine proteinases"/>
    <property type="match status" value="1"/>
</dbReference>
<evidence type="ECO:0008006" key="3">
    <source>
        <dbReference type="Google" id="ProtNLM"/>
    </source>
</evidence>
<organism evidence="1 2">
    <name type="scientific">Porites evermanni</name>
    <dbReference type="NCBI Taxonomy" id="104178"/>
    <lineage>
        <taxon>Eukaryota</taxon>
        <taxon>Metazoa</taxon>
        <taxon>Cnidaria</taxon>
        <taxon>Anthozoa</taxon>
        <taxon>Hexacorallia</taxon>
        <taxon>Scleractinia</taxon>
        <taxon>Fungiina</taxon>
        <taxon>Poritidae</taxon>
        <taxon>Porites</taxon>
    </lineage>
</organism>
<comment type="caution">
    <text evidence="1">The sequence shown here is derived from an EMBL/GenBank/DDBJ whole genome shotgun (WGS) entry which is preliminary data.</text>
</comment>
<name>A0ABN8T289_9CNID</name>
<dbReference type="EMBL" id="CALNXI010005450">
    <property type="protein sequence ID" value="CAH3197868.1"/>
    <property type="molecule type" value="Genomic_DNA"/>
</dbReference>
<sequence length="245" mass="27675">MCNRHAIRAKVNKASKQAKRRSECLPCERLVQGKRHVALYTCNYPFYSAYNSLNHRVNFGQFKLCTDTCIEKNPGPSVYVDATKTINAPYCQGNVTVFGENAGQQCVAMSLCALIYNKITKITSVDDMTQIMIVGIQLYFSLSLLARQSMLMISELPGMVTVFEKFFHLEYSDSYTCNIHHYCICHSQGTAFETLLALNYNSFILTVAIIGVCNYSIETGRYNVFDSHARDMYHNSHSEGTCVLL</sequence>
<dbReference type="InterPro" id="IPR038765">
    <property type="entry name" value="Papain-like_cys_pep_sf"/>
</dbReference>
<evidence type="ECO:0000313" key="1">
    <source>
        <dbReference type="EMBL" id="CAH3197868.1"/>
    </source>
</evidence>
<keyword evidence="2" id="KW-1185">Reference proteome</keyword>
<dbReference type="Proteomes" id="UP001159427">
    <property type="component" value="Unassembled WGS sequence"/>
</dbReference>